<sequence length="132" mass="14125">MIALLLVASTAAGAARFVPPPAPRIIEGTPVTVEREILGQDQIIHIPRSSPADFRQVVGDYVVGIDCSGAHPLKAQLSPRTSPFGSVNEELIFISLPEGQDANCVLTVLDRSSHPWQRIFHGPIGSIPKIAD</sequence>
<dbReference type="EMBL" id="SHMC01000002">
    <property type="protein sequence ID" value="TAA26915.1"/>
    <property type="molecule type" value="Genomic_DNA"/>
</dbReference>
<protein>
    <submittedName>
        <fullName evidence="1">Uncharacterized protein</fullName>
    </submittedName>
</protein>
<accession>A0A4Q8LEA6</accession>
<dbReference type="RefSeq" id="WP_130550766.1">
    <property type="nucleotide sequence ID" value="NZ_SHMC01000002.1"/>
</dbReference>
<comment type="caution">
    <text evidence="1">The sequence shown here is derived from an EMBL/GenBank/DDBJ whole genome shotgun (WGS) entry which is preliminary data.</text>
</comment>
<name>A0A4Q8LEA6_9GAMM</name>
<reference evidence="1 2" key="1">
    <citation type="submission" date="2019-02" db="EMBL/GenBank/DDBJ databases">
        <title>WGS of Pseudoxanthomonas species novum from clinical isolates.</title>
        <authorList>
            <person name="Bernier A.-M."/>
            <person name="Bernard K."/>
            <person name="Vachon A."/>
        </authorList>
    </citation>
    <scope>NUCLEOTIDE SEQUENCE [LARGE SCALE GENOMIC DNA]</scope>
    <source>
        <strain evidence="1 2">NML171200</strain>
    </source>
</reference>
<proteinExistence type="predicted"/>
<dbReference type="Proteomes" id="UP000292627">
    <property type="component" value="Unassembled WGS sequence"/>
</dbReference>
<gene>
    <name evidence="1" type="ORF">EA660_06795</name>
</gene>
<organism evidence="1 2">
    <name type="scientific">Pseudoxanthomonas winnipegensis</name>
    <dbReference type="NCBI Taxonomy" id="2480810"/>
    <lineage>
        <taxon>Bacteria</taxon>
        <taxon>Pseudomonadati</taxon>
        <taxon>Pseudomonadota</taxon>
        <taxon>Gammaproteobacteria</taxon>
        <taxon>Lysobacterales</taxon>
        <taxon>Lysobacteraceae</taxon>
        <taxon>Pseudoxanthomonas</taxon>
    </lineage>
</organism>
<evidence type="ECO:0000313" key="2">
    <source>
        <dbReference type="Proteomes" id="UP000292627"/>
    </source>
</evidence>
<evidence type="ECO:0000313" key="1">
    <source>
        <dbReference type="EMBL" id="TAA26915.1"/>
    </source>
</evidence>
<dbReference type="AlphaFoldDB" id="A0A4Q8LEA6"/>